<dbReference type="InterPro" id="IPR001650">
    <property type="entry name" value="Helicase_C-like"/>
</dbReference>
<dbReference type="AlphaFoldDB" id="A0A1H6SRH6"/>
<dbReference type="GO" id="GO:0006270">
    <property type="term" value="P:DNA replication initiation"/>
    <property type="evidence" value="ECO:0007669"/>
    <property type="project" value="TreeGrafter"/>
</dbReference>
<evidence type="ECO:0000313" key="6">
    <source>
        <dbReference type="EMBL" id="SEI70463.1"/>
    </source>
</evidence>
<dbReference type="Pfam" id="PF00271">
    <property type="entry name" value="Helicase_C"/>
    <property type="match status" value="1"/>
</dbReference>
<evidence type="ECO:0000256" key="1">
    <source>
        <dbReference type="ARBA" id="ARBA00022741"/>
    </source>
</evidence>
<dbReference type="PANTHER" id="PTHR30580:SF1">
    <property type="entry name" value="COMF OPERON PROTEIN 1"/>
    <property type="match status" value="1"/>
</dbReference>
<keyword evidence="7" id="KW-1185">Reference proteome</keyword>
<dbReference type="GO" id="GO:0016787">
    <property type="term" value="F:hydrolase activity"/>
    <property type="evidence" value="ECO:0007669"/>
    <property type="project" value="InterPro"/>
</dbReference>
<dbReference type="GO" id="GO:0003677">
    <property type="term" value="F:DNA binding"/>
    <property type="evidence" value="ECO:0007669"/>
    <property type="project" value="UniProtKB-KW"/>
</dbReference>
<evidence type="ECO:0000259" key="4">
    <source>
        <dbReference type="PROSITE" id="PS51192"/>
    </source>
</evidence>
<dbReference type="InterPro" id="IPR006935">
    <property type="entry name" value="Helicase/UvrB_N"/>
</dbReference>
<sequence>MMDESVLYGRSLLKEDIPFLLTKDIEKQLNIKSAITTKGDKKICTRCSTQLNLSKRYPCVCGSTCLYCRECINMGKVRECASLYSIPDPCVFKPFDIPCLSWKGELSEQQRMASNQINENIRNQKETILWAVAGAGKTEILFKGIQMALENNKRVCIASPRVDVCLELAPRMQKVFPEVSLVVLYGGVEEAFKYTQFVIATTHQLYRFQDAFDLLIIDEVDAYPFHMNKPLLFAAEKSRKKISSLVYLTATPDKKMQSRIKNKKIEAVILPARYHGFMLPVPQAQYQKNSLRMNKNIEKTRLIKHMKRLINQKKKFLLFVPTITLMEKLQPLLASLFLEISFECVHSKDPLRKEKVLDMRKENLDFLVTTTILERGVTFANIDVLVWHSDHSVFTEAALVQIAGRVGRSSKYPKGNVTFYHEGWTRAMKRAIRQVKRMNRIARSRGLIQ</sequence>
<feature type="domain" description="Helicase C-terminal" evidence="5">
    <location>
        <begin position="301"/>
        <end position="449"/>
    </location>
</feature>
<proteinExistence type="predicted"/>
<dbReference type="SUPFAM" id="SSF52540">
    <property type="entry name" value="P-loop containing nucleoside triphosphate hydrolases"/>
    <property type="match status" value="1"/>
</dbReference>
<dbReference type="STRING" id="1130080.SAMN04488113_11230"/>
<dbReference type="RefSeq" id="WP_091634081.1">
    <property type="nucleotide sequence ID" value="NZ_FNYW01000012.1"/>
</dbReference>
<dbReference type="Proteomes" id="UP000198564">
    <property type="component" value="Unassembled WGS sequence"/>
</dbReference>
<keyword evidence="3" id="KW-0238">DNA-binding</keyword>
<dbReference type="SMART" id="SM00487">
    <property type="entry name" value="DEXDc"/>
    <property type="match status" value="1"/>
</dbReference>
<dbReference type="PROSITE" id="PS51194">
    <property type="entry name" value="HELICASE_CTER"/>
    <property type="match status" value="1"/>
</dbReference>
<dbReference type="InterPro" id="IPR027417">
    <property type="entry name" value="P-loop_NTPase"/>
</dbReference>
<keyword evidence="2" id="KW-0067">ATP-binding</keyword>
<dbReference type="InterPro" id="IPR014001">
    <property type="entry name" value="Helicase_ATP-bd"/>
</dbReference>
<dbReference type="OrthoDB" id="2077914at2"/>
<dbReference type="GO" id="GO:0043138">
    <property type="term" value="F:3'-5' DNA helicase activity"/>
    <property type="evidence" value="ECO:0007669"/>
    <property type="project" value="TreeGrafter"/>
</dbReference>
<feature type="domain" description="Helicase ATP-binding" evidence="4">
    <location>
        <begin position="118"/>
        <end position="270"/>
    </location>
</feature>
<evidence type="ECO:0000256" key="2">
    <source>
        <dbReference type="ARBA" id="ARBA00022840"/>
    </source>
</evidence>
<accession>A0A1H6SRH6</accession>
<keyword evidence="1" id="KW-0547">Nucleotide-binding</keyword>
<reference evidence="7" key="1">
    <citation type="submission" date="2016-10" db="EMBL/GenBank/DDBJ databases">
        <authorList>
            <person name="Varghese N."/>
            <person name="Submissions S."/>
        </authorList>
    </citation>
    <scope>NUCLEOTIDE SEQUENCE [LARGE SCALE GENOMIC DNA]</scope>
    <source>
        <strain evidence="7">DSM 25751</strain>
    </source>
</reference>
<name>A0A1H6SRH6_9LACT</name>
<organism evidence="6 7">
    <name type="scientific">Alkalibacterium gilvum</name>
    <dbReference type="NCBI Taxonomy" id="1130080"/>
    <lineage>
        <taxon>Bacteria</taxon>
        <taxon>Bacillati</taxon>
        <taxon>Bacillota</taxon>
        <taxon>Bacilli</taxon>
        <taxon>Lactobacillales</taxon>
        <taxon>Carnobacteriaceae</taxon>
        <taxon>Alkalibacterium</taxon>
    </lineage>
</organism>
<dbReference type="Pfam" id="PF04851">
    <property type="entry name" value="ResIII"/>
    <property type="match status" value="1"/>
</dbReference>
<dbReference type="EMBL" id="FNYW01000012">
    <property type="protein sequence ID" value="SEI70463.1"/>
    <property type="molecule type" value="Genomic_DNA"/>
</dbReference>
<dbReference type="GO" id="GO:0006310">
    <property type="term" value="P:DNA recombination"/>
    <property type="evidence" value="ECO:0007669"/>
    <property type="project" value="TreeGrafter"/>
</dbReference>
<evidence type="ECO:0000256" key="3">
    <source>
        <dbReference type="ARBA" id="ARBA00023125"/>
    </source>
</evidence>
<evidence type="ECO:0000259" key="5">
    <source>
        <dbReference type="PROSITE" id="PS51194"/>
    </source>
</evidence>
<dbReference type="Gene3D" id="3.40.50.300">
    <property type="entry name" value="P-loop containing nucleotide triphosphate hydrolases"/>
    <property type="match status" value="2"/>
</dbReference>
<dbReference type="PROSITE" id="PS51192">
    <property type="entry name" value="HELICASE_ATP_BIND_1"/>
    <property type="match status" value="1"/>
</dbReference>
<evidence type="ECO:0000313" key="7">
    <source>
        <dbReference type="Proteomes" id="UP000198564"/>
    </source>
</evidence>
<dbReference type="SMART" id="SM00490">
    <property type="entry name" value="HELICc"/>
    <property type="match status" value="1"/>
</dbReference>
<protein>
    <submittedName>
        <fullName evidence="6">Competence protein ComFA</fullName>
    </submittedName>
</protein>
<dbReference type="PANTHER" id="PTHR30580">
    <property type="entry name" value="PRIMOSOMAL PROTEIN N"/>
    <property type="match status" value="1"/>
</dbReference>
<dbReference type="GO" id="GO:0005524">
    <property type="term" value="F:ATP binding"/>
    <property type="evidence" value="ECO:0007669"/>
    <property type="project" value="UniProtKB-KW"/>
</dbReference>
<gene>
    <name evidence="6" type="ORF">SAMN04488113_11230</name>
</gene>
<dbReference type="GO" id="GO:0006302">
    <property type="term" value="P:double-strand break repair"/>
    <property type="evidence" value="ECO:0007669"/>
    <property type="project" value="TreeGrafter"/>
</dbReference>